<reference evidence="2" key="1">
    <citation type="submission" date="2023-03" db="UniProtKB">
        <authorList>
            <consortium name="WormBaseParasite"/>
        </authorList>
    </citation>
    <scope>IDENTIFICATION</scope>
</reference>
<name>A0A9J2Q5E9_ASCLU</name>
<protein>
    <submittedName>
        <fullName evidence="2">Thyroglobulin type-1 domain-containing protein</fullName>
    </submittedName>
</protein>
<evidence type="ECO:0000313" key="2">
    <source>
        <dbReference type="WBParaSite" id="ALUE_0001675501-mRNA-1"/>
    </source>
</evidence>
<proteinExistence type="predicted"/>
<organism evidence="1 2">
    <name type="scientific">Ascaris lumbricoides</name>
    <name type="common">Giant roundworm</name>
    <dbReference type="NCBI Taxonomy" id="6252"/>
    <lineage>
        <taxon>Eukaryota</taxon>
        <taxon>Metazoa</taxon>
        <taxon>Ecdysozoa</taxon>
        <taxon>Nematoda</taxon>
        <taxon>Chromadorea</taxon>
        <taxon>Rhabditida</taxon>
        <taxon>Spirurina</taxon>
        <taxon>Ascaridomorpha</taxon>
        <taxon>Ascaridoidea</taxon>
        <taxon>Ascarididae</taxon>
        <taxon>Ascaris</taxon>
    </lineage>
</organism>
<evidence type="ECO:0000313" key="1">
    <source>
        <dbReference type="Proteomes" id="UP000036681"/>
    </source>
</evidence>
<keyword evidence="1" id="KW-1185">Reference proteome</keyword>
<dbReference type="AlphaFoldDB" id="A0A9J2Q5E9"/>
<sequence>MPQIGETITRSDPLPMVDIFWWVLSIAFVDSLTMDYSLECEAGYRISSIHRLTSLYEKSGALMIFCDLIEANASKVNCERLESVPQCSGAPEGCTGGSWLAGFHAYVIENSTEATLLDPVCCRSANIRVDERSCIHDRLNKVGQSFQHGIASDLLYRGLQCWHQYNADNTLVDLIWKMEICAFTSTLGSPLLTTRCRHGCDCFCGIEQCADGRYPIKIIHRQQQKQNSCECHCNCAYKCL</sequence>
<dbReference type="WBParaSite" id="ALUE_0001675501-mRNA-1">
    <property type="protein sequence ID" value="ALUE_0001675501-mRNA-1"/>
    <property type="gene ID" value="ALUE_0001675501"/>
</dbReference>
<dbReference type="Proteomes" id="UP000036681">
    <property type="component" value="Unplaced"/>
</dbReference>
<accession>A0A9J2Q5E9</accession>